<comment type="subcellular location">
    <subcellularLocation>
        <location evidence="1">Cell membrane</location>
        <topology evidence="1">Multi-pass membrane protein</topology>
    </subcellularLocation>
</comment>
<dbReference type="GO" id="GO:0005886">
    <property type="term" value="C:plasma membrane"/>
    <property type="evidence" value="ECO:0007669"/>
    <property type="project" value="UniProtKB-SubCell"/>
</dbReference>
<evidence type="ECO:0000256" key="6">
    <source>
        <dbReference type="ARBA" id="ARBA00023136"/>
    </source>
</evidence>
<keyword evidence="4 7" id="KW-0812">Transmembrane</keyword>
<dbReference type="AlphaFoldDB" id="G5K4K8"/>
<dbReference type="PANTHER" id="PTHR30012">
    <property type="entry name" value="GENERAL SECRETION PATHWAY PROTEIN"/>
    <property type="match status" value="1"/>
</dbReference>
<feature type="transmembrane region" description="Helical" evidence="7">
    <location>
        <begin position="103"/>
        <end position="120"/>
    </location>
</feature>
<accession>G5K4K8</accession>
<evidence type="ECO:0000256" key="3">
    <source>
        <dbReference type="ARBA" id="ARBA00022475"/>
    </source>
</evidence>
<dbReference type="NCBIfam" id="NF041012">
    <property type="entry name" value="T4P_ComGB"/>
    <property type="match status" value="1"/>
</dbReference>
<protein>
    <submittedName>
        <fullName evidence="9">Type II secretion system F domain protein</fullName>
    </submittedName>
</protein>
<dbReference type="InterPro" id="IPR047692">
    <property type="entry name" value="T4P_ComGB"/>
</dbReference>
<evidence type="ECO:0000256" key="2">
    <source>
        <dbReference type="ARBA" id="ARBA00005745"/>
    </source>
</evidence>
<evidence type="ECO:0000313" key="10">
    <source>
        <dbReference type="Proteomes" id="UP000003330"/>
    </source>
</evidence>
<comment type="caution">
    <text evidence="9">The sequence shown here is derived from an EMBL/GenBank/DDBJ whole genome shotgun (WGS) entry which is preliminary data.</text>
</comment>
<keyword evidence="10" id="KW-1185">Reference proteome</keyword>
<evidence type="ECO:0000256" key="1">
    <source>
        <dbReference type="ARBA" id="ARBA00004651"/>
    </source>
</evidence>
<keyword evidence="3" id="KW-1003">Cell membrane</keyword>
<name>G5K4K8_9STRE</name>
<dbReference type="InterPro" id="IPR042094">
    <property type="entry name" value="T2SS_GspF_sf"/>
</dbReference>
<dbReference type="Gene3D" id="1.20.81.30">
    <property type="entry name" value="Type II secretion system (T2SS), domain F"/>
    <property type="match status" value="1"/>
</dbReference>
<evidence type="ECO:0000259" key="8">
    <source>
        <dbReference type="Pfam" id="PF00482"/>
    </source>
</evidence>
<dbReference type="EMBL" id="AEUX02000007">
    <property type="protein sequence ID" value="EHI68942.1"/>
    <property type="molecule type" value="Genomic_DNA"/>
</dbReference>
<comment type="similarity">
    <text evidence="2">Belongs to the GSP F family.</text>
</comment>
<dbReference type="InterPro" id="IPR018076">
    <property type="entry name" value="T2SS_GspF_dom"/>
</dbReference>
<keyword evidence="6 7" id="KW-0472">Membrane</keyword>
<evidence type="ECO:0000256" key="5">
    <source>
        <dbReference type="ARBA" id="ARBA00022989"/>
    </source>
</evidence>
<dbReference type="PANTHER" id="PTHR30012:SF0">
    <property type="entry name" value="TYPE II SECRETION SYSTEM PROTEIN F-RELATED"/>
    <property type="match status" value="1"/>
</dbReference>
<dbReference type="Proteomes" id="UP000003330">
    <property type="component" value="Unassembled WGS sequence"/>
</dbReference>
<feature type="transmembrane region" description="Helical" evidence="7">
    <location>
        <begin position="61"/>
        <end position="83"/>
    </location>
</feature>
<gene>
    <name evidence="9" type="ORF">STRIC_1745</name>
</gene>
<proteinExistence type="inferred from homology"/>
<dbReference type="Pfam" id="PF00482">
    <property type="entry name" value="T2SSF"/>
    <property type="match status" value="2"/>
</dbReference>
<dbReference type="InterPro" id="IPR003004">
    <property type="entry name" value="GspF/PilC"/>
</dbReference>
<feature type="domain" description="Type II secretion system protein GspF" evidence="8">
    <location>
        <begin position="4"/>
        <end position="85"/>
    </location>
</feature>
<sequence>METSLLKGEPLADMLASLGFSEGIITQVNLADSHGNLGLTLQKVGDYLKQVLLIRRKIVEVATYPLILFVFLIAIMLGLRHYLIPQLTIQNRLTYFLMHFPEFFLASLALVALMVLAFLLRWRRQARLQLVSRFSRWPIFGYFLKHYLTAYYAKEWGNLIGQGLELQSLLAIMAQEKSQLMRELAKDMQSHLLSGKSFHQQVAAYPFFKKELGLIIEYGDMKSKLGYELEVYARESWSRFFSQLHQATQLIQPLIFLLVALIIVVIYAAILLPIYQNMGDVF</sequence>
<evidence type="ECO:0000256" key="7">
    <source>
        <dbReference type="SAM" id="Phobius"/>
    </source>
</evidence>
<reference evidence="9 10" key="1">
    <citation type="journal article" date="2014" name="Int. J. Syst. Evol. Microbiol.">
        <title>Phylogenomics and the dynamic genome evolution of the genus Streptococcus.</title>
        <authorList>
            <consortium name="The Broad Institute Genome Sequencing Platform"/>
            <person name="Richards V.P."/>
            <person name="Palmer S.R."/>
            <person name="Pavinski Bitar P.D."/>
            <person name="Qin X."/>
            <person name="Weinstock G.M."/>
            <person name="Highlander S.K."/>
            <person name="Town C.D."/>
            <person name="Burne R.A."/>
            <person name="Stanhope M.J."/>
        </authorList>
    </citation>
    <scope>NUCLEOTIDE SEQUENCE [LARGE SCALE GENOMIC DNA]</scope>
    <source>
        <strain evidence="9 10">707-05</strain>
    </source>
</reference>
<dbReference type="PRINTS" id="PR00812">
    <property type="entry name" value="BCTERIALGSPF"/>
</dbReference>
<evidence type="ECO:0000313" key="9">
    <source>
        <dbReference type="EMBL" id="EHI68942.1"/>
    </source>
</evidence>
<organism evidence="9 10">
    <name type="scientific">Streptococcus ictaluri 707-05</name>
    <dbReference type="NCBI Taxonomy" id="764299"/>
    <lineage>
        <taxon>Bacteria</taxon>
        <taxon>Bacillati</taxon>
        <taxon>Bacillota</taxon>
        <taxon>Bacilli</taxon>
        <taxon>Lactobacillales</taxon>
        <taxon>Streptococcaceae</taxon>
        <taxon>Streptococcus</taxon>
    </lineage>
</organism>
<keyword evidence="5 7" id="KW-1133">Transmembrane helix</keyword>
<feature type="domain" description="Type II secretion system protein GspF" evidence="8">
    <location>
        <begin position="154"/>
        <end position="273"/>
    </location>
</feature>
<feature type="transmembrane region" description="Helical" evidence="7">
    <location>
        <begin position="254"/>
        <end position="275"/>
    </location>
</feature>
<evidence type="ECO:0000256" key="4">
    <source>
        <dbReference type="ARBA" id="ARBA00022692"/>
    </source>
</evidence>
<dbReference type="STRING" id="764299.STRIC_1745"/>
<dbReference type="eggNOG" id="COG1459">
    <property type="taxonomic scope" value="Bacteria"/>
</dbReference>